<dbReference type="SUPFAM" id="SSF53383">
    <property type="entry name" value="PLP-dependent transferases"/>
    <property type="match status" value="1"/>
</dbReference>
<dbReference type="PANTHER" id="PTHR11773">
    <property type="entry name" value="GLYCINE DEHYDROGENASE, DECARBOXYLATING"/>
    <property type="match status" value="1"/>
</dbReference>
<sequence>MSERLIFERSRPGVRGALLPELDVPKQGKDQLVPSDLKRGAPLRLPEVSEPEVVRHFTNLSVLNHHIDKGMYPLGSCTMKYNPKINDRMAALPGFYELHPMAPDFASQGALALLKELEDTLAEITGLPAISLQQSAGAQGEFTCMLITRAYHRDRGDKQRDEVIIPDSAHGTNPASVRFAGMKTVELKSNAEG</sequence>
<keyword evidence="2" id="KW-0560">Oxidoreductase</keyword>
<proteinExistence type="predicted"/>
<dbReference type="GO" id="GO:0016594">
    <property type="term" value="F:glycine binding"/>
    <property type="evidence" value="ECO:0007669"/>
    <property type="project" value="TreeGrafter"/>
</dbReference>
<feature type="non-terminal residue" evidence="2">
    <location>
        <position position="193"/>
    </location>
</feature>
<dbReference type="GO" id="GO:0019464">
    <property type="term" value="P:glycine decarboxylation via glycine cleavage system"/>
    <property type="evidence" value="ECO:0007669"/>
    <property type="project" value="TreeGrafter"/>
</dbReference>
<gene>
    <name evidence="2" type="ORF">HKN21_11415</name>
</gene>
<dbReference type="InterPro" id="IPR015424">
    <property type="entry name" value="PyrdxlP-dep_Trfase"/>
</dbReference>
<dbReference type="Gene3D" id="3.40.640.10">
    <property type="entry name" value="Type I PLP-dependent aspartate aminotransferase-like (Major domain)"/>
    <property type="match status" value="1"/>
</dbReference>
<name>A0A7Y2EA39_UNCEI</name>
<dbReference type="GO" id="GO:0030170">
    <property type="term" value="F:pyridoxal phosphate binding"/>
    <property type="evidence" value="ECO:0007669"/>
    <property type="project" value="TreeGrafter"/>
</dbReference>
<dbReference type="Proteomes" id="UP000547674">
    <property type="component" value="Unassembled WGS sequence"/>
</dbReference>
<evidence type="ECO:0000256" key="1">
    <source>
        <dbReference type="ARBA" id="ARBA00003788"/>
    </source>
</evidence>
<protein>
    <submittedName>
        <fullName evidence="2">Aminomethyl-transferring glycine dehydrogenase subunit GcvPB</fullName>
        <ecNumber evidence="2">1.4.4.2</ecNumber>
    </submittedName>
</protein>
<dbReference type="AlphaFoldDB" id="A0A7Y2EA39"/>
<accession>A0A7Y2EA39</accession>
<dbReference type="InterPro" id="IPR015421">
    <property type="entry name" value="PyrdxlP-dep_Trfase_major"/>
</dbReference>
<evidence type="ECO:0000313" key="3">
    <source>
        <dbReference type="Proteomes" id="UP000547674"/>
    </source>
</evidence>
<dbReference type="EMBL" id="JABDJR010000460">
    <property type="protein sequence ID" value="NNF07360.1"/>
    <property type="molecule type" value="Genomic_DNA"/>
</dbReference>
<dbReference type="EC" id="1.4.4.2" evidence="2"/>
<reference evidence="2 3" key="1">
    <citation type="submission" date="2020-03" db="EMBL/GenBank/DDBJ databases">
        <title>Metabolic flexibility allows generalist bacteria to become dominant in a frequently disturbed ecosystem.</title>
        <authorList>
            <person name="Chen Y.-J."/>
            <person name="Leung P.M."/>
            <person name="Bay S.K."/>
            <person name="Hugenholtz P."/>
            <person name="Kessler A.J."/>
            <person name="Shelley G."/>
            <person name="Waite D.W."/>
            <person name="Cook P.L."/>
            <person name="Greening C."/>
        </authorList>
    </citation>
    <scope>NUCLEOTIDE SEQUENCE [LARGE SCALE GENOMIC DNA]</scope>
    <source>
        <strain evidence="2">SS_bin_28</strain>
    </source>
</reference>
<dbReference type="PANTHER" id="PTHR11773:SF1">
    <property type="entry name" value="GLYCINE DEHYDROGENASE (DECARBOXYLATING), MITOCHONDRIAL"/>
    <property type="match status" value="1"/>
</dbReference>
<dbReference type="InterPro" id="IPR020581">
    <property type="entry name" value="GDC_P"/>
</dbReference>
<comment type="function">
    <text evidence="1">The glycine cleavage system catalyzes the degradation of glycine. The P protein binds the alpha-amino group of glycine through its pyridoxal phosphate cofactor; CO(2) is released and the remaining methylamine moiety is then transferred to the lipoamide cofactor of the H protein.</text>
</comment>
<dbReference type="GO" id="GO:0005829">
    <property type="term" value="C:cytosol"/>
    <property type="evidence" value="ECO:0007669"/>
    <property type="project" value="TreeGrafter"/>
</dbReference>
<organism evidence="2 3">
    <name type="scientific">Eiseniibacteriota bacterium</name>
    <dbReference type="NCBI Taxonomy" id="2212470"/>
    <lineage>
        <taxon>Bacteria</taxon>
        <taxon>Candidatus Eiseniibacteriota</taxon>
    </lineage>
</organism>
<dbReference type="Gene3D" id="6.20.440.10">
    <property type="match status" value="1"/>
</dbReference>
<dbReference type="GO" id="GO:0004375">
    <property type="term" value="F:glycine dehydrogenase (decarboxylating) activity"/>
    <property type="evidence" value="ECO:0007669"/>
    <property type="project" value="UniProtKB-EC"/>
</dbReference>
<comment type="caution">
    <text evidence="2">The sequence shown here is derived from an EMBL/GenBank/DDBJ whole genome shotgun (WGS) entry which is preliminary data.</text>
</comment>
<dbReference type="GO" id="GO:0005960">
    <property type="term" value="C:glycine cleavage complex"/>
    <property type="evidence" value="ECO:0007669"/>
    <property type="project" value="TreeGrafter"/>
</dbReference>
<evidence type="ECO:0000313" key="2">
    <source>
        <dbReference type="EMBL" id="NNF07360.1"/>
    </source>
</evidence>